<evidence type="ECO:0000313" key="2">
    <source>
        <dbReference type="Proteomes" id="UP000308054"/>
    </source>
</evidence>
<reference evidence="1 2" key="1">
    <citation type="journal article" date="2017" name="Int. J. Syst. Evol. Microbiol.">
        <title>Marinicauda algicola sp. nov., isolated from a marine red alga Rhodosorus marinus.</title>
        <authorList>
            <person name="Jeong S.E."/>
            <person name="Jeon S.H."/>
            <person name="Chun B.H."/>
            <person name="Kim D.W."/>
            <person name="Jeon C.O."/>
        </authorList>
    </citation>
    <scope>NUCLEOTIDE SEQUENCE [LARGE SCALE GENOMIC DNA]</scope>
    <source>
        <strain evidence="1 2">JCM 31718</strain>
    </source>
</reference>
<dbReference type="OrthoDB" id="1416286at2"/>
<dbReference type="EMBL" id="SRXW01000004">
    <property type="protein sequence ID" value="TGY87806.1"/>
    <property type="molecule type" value="Genomic_DNA"/>
</dbReference>
<protein>
    <submittedName>
        <fullName evidence="1">Uncharacterized protein</fullName>
    </submittedName>
</protein>
<dbReference type="AlphaFoldDB" id="A0A4S2GXK2"/>
<accession>A0A4S2GXK2</accession>
<name>A0A4S2GXK2_9PROT</name>
<dbReference type="RefSeq" id="WP_135996635.1">
    <property type="nucleotide sequence ID" value="NZ_CP071057.1"/>
</dbReference>
<dbReference type="GO" id="GO:0005975">
    <property type="term" value="P:carbohydrate metabolic process"/>
    <property type="evidence" value="ECO:0007669"/>
    <property type="project" value="InterPro"/>
</dbReference>
<gene>
    <name evidence="1" type="ORF">E5163_12845</name>
</gene>
<sequence length="313" mass="36408">MAETPETYPLRDIDYVTEKLGWMREQEIWPNGLRYLWTDAFGLVNYVSLYEETGEETWLNTGEELVEEVDRVLGRERGYRIGEAPDRDGQYYHYLAMWLYALYELGRYRKGYRQKGVQIARDIHSAFVIPGRGVIWKMLEDLSGPYPGYGLGAMDAYDGYVPYRLLSPDMLAKEIDEMRDLIEMTYRDLTITQDLGAGMMLWLSSIFPEEDWAKTQSARCLQILDEMWIDKGWFCREPGYEQVRFAFTNYGISLGLQAQGKWPQRVAKLNAYFESYRSGDEYDTDAITHVMACTSRLPNAFLAHRPQGRLEAG</sequence>
<keyword evidence="2" id="KW-1185">Reference proteome</keyword>
<evidence type="ECO:0000313" key="1">
    <source>
        <dbReference type="EMBL" id="TGY87806.1"/>
    </source>
</evidence>
<dbReference type="InterPro" id="IPR008928">
    <property type="entry name" value="6-hairpin_glycosidase_sf"/>
</dbReference>
<dbReference type="Proteomes" id="UP000308054">
    <property type="component" value="Unassembled WGS sequence"/>
</dbReference>
<organism evidence="1 2">
    <name type="scientific">Marinicauda algicola</name>
    <dbReference type="NCBI Taxonomy" id="2029849"/>
    <lineage>
        <taxon>Bacteria</taxon>
        <taxon>Pseudomonadati</taxon>
        <taxon>Pseudomonadota</taxon>
        <taxon>Alphaproteobacteria</taxon>
        <taxon>Maricaulales</taxon>
        <taxon>Maricaulaceae</taxon>
        <taxon>Marinicauda</taxon>
    </lineage>
</organism>
<comment type="caution">
    <text evidence="1">The sequence shown here is derived from an EMBL/GenBank/DDBJ whole genome shotgun (WGS) entry which is preliminary data.</text>
</comment>
<dbReference type="SUPFAM" id="SSF48208">
    <property type="entry name" value="Six-hairpin glycosidases"/>
    <property type="match status" value="1"/>
</dbReference>
<proteinExistence type="predicted"/>